<dbReference type="InterPro" id="IPR050643">
    <property type="entry name" value="Periplasmic_pilus_chap"/>
</dbReference>
<name>A0A7G8QAF7_9GAMM</name>
<dbReference type="Gene3D" id="2.60.40.10">
    <property type="entry name" value="Immunoglobulins"/>
    <property type="match status" value="1"/>
</dbReference>
<dbReference type="GO" id="GO:0030288">
    <property type="term" value="C:outer membrane-bounded periplasmic space"/>
    <property type="evidence" value="ECO:0007669"/>
    <property type="project" value="InterPro"/>
</dbReference>
<organism evidence="2 3">
    <name type="scientific">Dyella telluris</name>
    <dbReference type="NCBI Taxonomy" id="2763498"/>
    <lineage>
        <taxon>Bacteria</taxon>
        <taxon>Pseudomonadati</taxon>
        <taxon>Pseudomonadota</taxon>
        <taxon>Gammaproteobacteria</taxon>
        <taxon>Lysobacterales</taxon>
        <taxon>Rhodanobacteraceae</taxon>
        <taxon>Dyella</taxon>
    </lineage>
</organism>
<keyword evidence="3" id="KW-1185">Reference proteome</keyword>
<dbReference type="KEGG" id="dtl:H8F01_09350"/>
<dbReference type="PANTHER" id="PTHR30251:SF4">
    <property type="entry name" value="SLR1668 PROTEIN"/>
    <property type="match status" value="1"/>
</dbReference>
<dbReference type="InterPro" id="IPR016147">
    <property type="entry name" value="Pili_assmbl_chaperone_N"/>
</dbReference>
<evidence type="ECO:0000259" key="1">
    <source>
        <dbReference type="Pfam" id="PF00345"/>
    </source>
</evidence>
<dbReference type="AlphaFoldDB" id="A0A7G8QAF7"/>
<dbReference type="InterPro" id="IPR013783">
    <property type="entry name" value="Ig-like_fold"/>
</dbReference>
<dbReference type="InterPro" id="IPR008962">
    <property type="entry name" value="PapD-like_sf"/>
</dbReference>
<reference evidence="2 3" key="1">
    <citation type="submission" date="2020-08" db="EMBL/GenBank/DDBJ databases">
        <title>Dyella sp. G9 isolated from forest soil.</title>
        <authorList>
            <person name="Fu J."/>
            <person name="Qiu L."/>
        </authorList>
    </citation>
    <scope>NUCLEOTIDE SEQUENCE [LARGE SCALE GENOMIC DNA]</scope>
    <source>
        <strain evidence="2 3">G9</strain>
    </source>
</reference>
<dbReference type="EMBL" id="CP060412">
    <property type="protein sequence ID" value="QNK03765.1"/>
    <property type="molecule type" value="Genomic_DNA"/>
</dbReference>
<dbReference type="GO" id="GO:0071555">
    <property type="term" value="P:cell wall organization"/>
    <property type="evidence" value="ECO:0007669"/>
    <property type="project" value="InterPro"/>
</dbReference>
<protein>
    <submittedName>
        <fullName evidence="2">Molecular chaperone</fullName>
    </submittedName>
</protein>
<evidence type="ECO:0000313" key="2">
    <source>
        <dbReference type="EMBL" id="QNK03765.1"/>
    </source>
</evidence>
<sequence>MVGLGLALGSTVTQAAALQVSPVMVDFKPTEQAQAIYLVNNGKEPLEAQVRVRRWTQVQGQDKLDEVDDVVASPAIIRVAPGERQVVRVVRKKPTAPAQELSYRLLVDELPQKTKAEHSGLNVLLRYSIPVFIAPAGSATQPSSEDAQTETNLSVVHAQLVAAAAGKSNLLMRNDGTVHIRVSHLGLTSASGKDRILEDGLVGYVLPGQQMSWPVDVAYPLPAGETLKARFNDDRETHPVPLDLAGR</sequence>
<dbReference type="PANTHER" id="PTHR30251">
    <property type="entry name" value="PILUS ASSEMBLY CHAPERONE"/>
    <property type="match status" value="1"/>
</dbReference>
<dbReference type="Proteomes" id="UP000515873">
    <property type="component" value="Chromosome"/>
</dbReference>
<accession>A0A7G8QAF7</accession>
<evidence type="ECO:0000313" key="3">
    <source>
        <dbReference type="Proteomes" id="UP000515873"/>
    </source>
</evidence>
<proteinExistence type="predicted"/>
<feature type="domain" description="Pili assembly chaperone N-terminal" evidence="1">
    <location>
        <begin position="18"/>
        <end position="137"/>
    </location>
</feature>
<dbReference type="Pfam" id="PF00345">
    <property type="entry name" value="PapD_N"/>
    <property type="match status" value="1"/>
</dbReference>
<gene>
    <name evidence="2" type="ORF">H8F01_09350</name>
</gene>
<dbReference type="SUPFAM" id="SSF49354">
    <property type="entry name" value="PapD-like"/>
    <property type="match status" value="1"/>
</dbReference>